<name>A0AAV7QUM3_PLEWA</name>
<sequence>MDQRTEQHRETESWSTPTLKAQAEAKRRVTEAGDPAGRQHEYIVPPIVVLTSRAPRWGQRAELGRFVFASVVFRDGILRQICVLSAMGLIAKRISLNKAAHPRHYYLCWREVRKKQRKRQTERTLVEGA</sequence>
<organism evidence="2 3">
    <name type="scientific">Pleurodeles waltl</name>
    <name type="common">Iberian ribbed newt</name>
    <dbReference type="NCBI Taxonomy" id="8319"/>
    <lineage>
        <taxon>Eukaryota</taxon>
        <taxon>Metazoa</taxon>
        <taxon>Chordata</taxon>
        <taxon>Craniata</taxon>
        <taxon>Vertebrata</taxon>
        <taxon>Euteleostomi</taxon>
        <taxon>Amphibia</taxon>
        <taxon>Batrachia</taxon>
        <taxon>Caudata</taxon>
        <taxon>Salamandroidea</taxon>
        <taxon>Salamandridae</taxon>
        <taxon>Pleurodelinae</taxon>
        <taxon>Pleurodeles</taxon>
    </lineage>
</organism>
<keyword evidence="3" id="KW-1185">Reference proteome</keyword>
<protein>
    <submittedName>
        <fullName evidence="2">Uncharacterized protein</fullName>
    </submittedName>
</protein>
<evidence type="ECO:0000256" key="1">
    <source>
        <dbReference type="SAM" id="MobiDB-lite"/>
    </source>
</evidence>
<feature type="region of interest" description="Disordered" evidence="1">
    <location>
        <begin position="1"/>
        <end position="37"/>
    </location>
</feature>
<feature type="compositionally biased region" description="Basic and acidic residues" evidence="1">
    <location>
        <begin position="23"/>
        <end position="37"/>
    </location>
</feature>
<feature type="compositionally biased region" description="Basic and acidic residues" evidence="1">
    <location>
        <begin position="1"/>
        <end position="12"/>
    </location>
</feature>
<reference evidence="2" key="1">
    <citation type="journal article" date="2022" name="bioRxiv">
        <title>Sequencing and chromosome-scale assembly of the giantPleurodeles waltlgenome.</title>
        <authorList>
            <person name="Brown T."/>
            <person name="Elewa A."/>
            <person name="Iarovenko S."/>
            <person name="Subramanian E."/>
            <person name="Araus A.J."/>
            <person name="Petzold A."/>
            <person name="Susuki M."/>
            <person name="Suzuki K.-i.T."/>
            <person name="Hayashi T."/>
            <person name="Toyoda A."/>
            <person name="Oliveira C."/>
            <person name="Osipova E."/>
            <person name="Leigh N.D."/>
            <person name="Simon A."/>
            <person name="Yun M.H."/>
        </authorList>
    </citation>
    <scope>NUCLEOTIDE SEQUENCE</scope>
    <source>
        <strain evidence="2">20211129_DDA</strain>
        <tissue evidence="2">Liver</tissue>
    </source>
</reference>
<comment type="caution">
    <text evidence="2">The sequence shown here is derived from an EMBL/GenBank/DDBJ whole genome shotgun (WGS) entry which is preliminary data.</text>
</comment>
<accession>A0AAV7QUM3</accession>
<gene>
    <name evidence="2" type="ORF">NDU88_008470</name>
</gene>
<evidence type="ECO:0000313" key="3">
    <source>
        <dbReference type="Proteomes" id="UP001066276"/>
    </source>
</evidence>
<dbReference type="Proteomes" id="UP001066276">
    <property type="component" value="Chromosome 6"/>
</dbReference>
<proteinExistence type="predicted"/>
<dbReference type="EMBL" id="JANPWB010000010">
    <property type="protein sequence ID" value="KAJ1142143.1"/>
    <property type="molecule type" value="Genomic_DNA"/>
</dbReference>
<dbReference type="AlphaFoldDB" id="A0AAV7QUM3"/>
<evidence type="ECO:0000313" key="2">
    <source>
        <dbReference type="EMBL" id="KAJ1142143.1"/>
    </source>
</evidence>